<dbReference type="PANTHER" id="PTHR43066:SF21">
    <property type="entry name" value="UBIQUITIN-ASSOCIATED DOMAIN-CONTAINING PROTEIN 2"/>
    <property type="match status" value="1"/>
</dbReference>
<dbReference type="InterPro" id="IPR035952">
    <property type="entry name" value="Rhomboid-like_sf"/>
</dbReference>
<evidence type="ECO:0008006" key="9">
    <source>
        <dbReference type="Google" id="ProtNLM"/>
    </source>
</evidence>
<dbReference type="PANTHER" id="PTHR43066">
    <property type="entry name" value="RHOMBOID-RELATED PROTEIN"/>
    <property type="match status" value="1"/>
</dbReference>
<evidence type="ECO:0000256" key="2">
    <source>
        <dbReference type="ARBA" id="ARBA00022692"/>
    </source>
</evidence>
<keyword evidence="3 6" id="KW-1133">Transmembrane helix</keyword>
<keyword evidence="4 6" id="KW-0472">Membrane</keyword>
<feature type="transmembrane region" description="Helical" evidence="6">
    <location>
        <begin position="49"/>
        <end position="75"/>
    </location>
</feature>
<protein>
    <recommendedName>
        <fullName evidence="9">Peptidase S54 rhomboid domain-containing protein</fullName>
    </recommendedName>
</protein>
<feature type="transmembrane region" description="Helical" evidence="6">
    <location>
        <begin position="126"/>
        <end position="144"/>
    </location>
</feature>
<dbReference type="Gene3D" id="1.20.1540.10">
    <property type="entry name" value="Rhomboid-like"/>
    <property type="match status" value="1"/>
</dbReference>
<comment type="caution">
    <text evidence="7">The sequence shown here is derived from an EMBL/GenBank/DDBJ whole genome shotgun (WGS) entry which is preliminary data.</text>
</comment>
<evidence type="ECO:0000256" key="5">
    <source>
        <dbReference type="SAM" id="MobiDB-lite"/>
    </source>
</evidence>
<dbReference type="SUPFAM" id="SSF144091">
    <property type="entry name" value="Rhomboid-like"/>
    <property type="match status" value="1"/>
</dbReference>
<keyword evidence="2 6" id="KW-0812">Transmembrane</keyword>
<evidence type="ECO:0000256" key="3">
    <source>
        <dbReference type="ARBA" id="ARBA00022989"/>
    </source>
</evidence>
<evidence type="ECO:0000313" key="8">
    <source>
        <dbReference type="Proteomes" id="UP000700596"/>
    </source>
</evidence>
<dbReference type="Proteomes" id="UP000700596">
    <property type="component" value="Unassembled WGS sequence"/>
</dbReference>
<dbReference type="GO" id="GO:0004252">
    <property type="term" value="F:serine-type endopeptidase activity"/>
    <property type="evidence" value="ECO:0007669"/>
    <property type="project" value="TreeGrafter"/>
</dbReference>
<evidence type="ECO:0000256" key="4">
    <source>
        <dbReference type="ARBA" id="ARBA00023136"/>
    </source>
</evidence>
<dbReference type="GO" id="GO:0016020">
    <property type="term" value="C:membrane"/>
    <property type="evidence" value="ECO:0007669"/>
    <property type="project" value="UniProtKB-SubCell"/>
</dbReference>
<evidence type="ECO:0000313" key="7">
    <source>
        <dbReference type="EMBL" id="KAH7135975.1"/>
    </source>
</evidence>
<reference evidence="7" key="1">
    <citation type="journal article" date="2021" name="Nat. Commun.">
        <title>Genetic determinants of endophytism in the Arabidopsis root mycobiome.</title>
        <authorList>
            <person name="Mesny F."/>
            <person name="Miyauchi S."/>
            <person name="Thiergart T."/>
            <person name="Pickel B."/>
            <person name="Atanasova L."/>
            <person name="Karlsson M."/>
            <person name="Huettel B."/>
            <person name="Barry K.W."/>
            <person name="Haridas S."/>
            <person name="Chen C."/>
            <person name="Bauer D."/>
            <person name="Andreopoulos W."/>
            <person name="Pangilinan J."/>
            <person name="LaButti K."/>
            <person name="Riley R."/>
            <person name="Lipzen A."/>
            <person name="Clum A."/>
            <person name="Drula E."/>
            <person name="Henrissat B."/>
            <person name="Kohler A."/>
            <person name="Grigoriev I.V."/>
            <person name="Martin F.M."/>
            <person name="Hacquard S."/>
        </authorList>
    </citation>
    <scope>NUCLEOTIDE SEQUENCE</scope>
    <source>
        <strain evidence="7">MPI-CAGE-CH-0243</strain>
    </source>
</reference>
<comment type="subcellular location">
    <subcellularLocation>
        <location evidence="1">Membrane</location>
        <topology evidence="1">Multi-pass membrane protein</topology>
    </subcellularLocation>
</comment>
<accession>A0A9P9ECS5</accession>
<organism evidence="7 8">
    <name type="scientific">Dendryphion nanum</name>
    <dbReference type="NCBI Taxonomy" id="256645"/>
    <lineage>
        <taxon>Eukaryota</taxon>
        <taxon>Fungi</taxon>
        <taxon>Dikarya</taxon>
        <taxon>Ascomycota</taxon>
        <taxon>Pezizomycotina</taxon>
        <taxon>Dothideomycetes</taxon>
        <taxon>Pleosporomycetidae</taxon>
        <taxon>Pleosporales</taxon>
        <taxon>Torulaceae</taxon>
        <taxon>Dendryphion</taxon>
    </lineage>
</organism>
<sequence length="294" mass="32396">MITSGFTNAPVSQFLVFSTVVGALVASLTDTRYYLHIDVVPHIWNYGQFWRLLTWQFCFANSTEVLFAVLGFYQLRVIERLWGSRKFASFLLSTLPYTTLLPPLLLTLVLRPLTFGRINHLPAGPTPIIFALMANYYAAIPYTYRYRLSPYSSSSSTPSSSPSSQSTSLWSKSVTLTSKSTSYLAPLQLALSQFPGSLLAAAVGWAIGTAYRRDVLPYAASWRVPGWLVGEEKKKGFEGLRARLDAERDRDGAGGGLATGILAGETGGARQRQGGQTQRRTLGEMVAEQFRGRS</sequence>
<name>A0A9P9ECS5_9PLEO</name>
<dbReference type="AlphaFoldDB" id="A0A9P9ECS5"/>
<feature type="transmembrane region" description="Helical" evidence="6">
    <location>
        <begin position="87"/>
        <end position="106"/>
    </location>
</feature>
<feature type="transmembrane region" description="Helical" evidence="6">
    <location>
        <begin position="12"/>
        <end position="29"/>
    </location>
</feature>
<proteinExistence type="predicted"/>
<gene>
    <name evidence="7" type="ORF">B0J11DRAFT_426789</name>
</gene>
<evidence type="ECO:0000256" key="1">
    <source>
        <dbReference type="ARBA" id="ARBA00004141"/>
    </source>
</evidence>
<dbReference type="EMBL" id="JAGMWT010000002">
    <property type="protein sequence ID" value="KAH7135975.1"/>
    <property type="molecule type" value="Genomic_DNA"/>
</dbReference>
<keyword evidence="8" id="KW-1185">Reference proteome</keyword>
<evidence type="ECO:0000256" key="6">
    <source>
        <dbReference type="SAM" id="Phobius"/>
    </source>
</evidence>
<dbReference type="OrthoDB" id="272778at2759"/>
<feature type="region of interest" description="Disordered" evidence="5">
    <location>
        <begin position="255"/>
        <end position="294"/>
    </location>
</feature>
<feature type="compositionally biased region" description="Low complexity" evidence="5">
    <location>
        <begin position="259"/>
        <end position="280"/>
    </location>
</feature>